<sequence length="491" mass="54078">MIGRIFSSSRDNLSPQEALEIAKGHLENARKSDNPNLILAWCADAEEALSPIKRSVRKGLIPPKSVEDQALCNGVFIVYLERGKLLDSLGYHDKAQTSFKVAEEWRYIQEADWKPVPPRPSTSPFSIRRALYPSVAFALAAMPGPSDPDVEDKPICRNLAKVSPEIFSQNVARPVVKCDLPKPDERIADTPQLAYCLGLLLKDSSLPSLPSSSLLAAEPDVSLDEYQRAWIHATTKDEDEHERLRSLATELVKAFIDDSLKDPSAVTEVVYLTPILNHVHYRKLLGSFIDGIGQSTLLDFNLLEGLVHLLQGAAPGYLHADDLVKILEVLSTRLQDTHQQSTKHLHQLALVVSHVLDAMADCEVKGLSREQLHAPLSAYLDGLKNSSDPYLVYQAAYAYQALQYVPNDETPLQSVLRRTRVMVDGVSGVLTSFKNLDVSGFLDGLGHLHEGATEVFQVAQAGFEGVNSLINSGEGFVNSLKEGLSFSRKRA</sequence>
<dbReference type="AlphaFoldDB" id="A0A9P6PLQ2"/>
<gene>
    <name evidence="2" type="ORF">BG011_000656</name>
</gene>
<dbReference type="Proteomes" id="UP000726737">
    <property type="component" value="Unassembled WGS sequence"/>
</dbReference>
<evidence type="ECO:0000259" key="1">
    <source>
        <dbReference type="Pfam" id="PF23948"/>
    </source>
</evidence>
<organism evidence="2 3">
    <name type="scientific">Mortierella polycephala</name>
    <dbReference type="NCBI Taxonomy" id="41804"/>
    <lineage>
        <taxon>Eukaryota</taxon>
        <taxon>Fungi</taxon>
        <taxon>Fungi incertae sedis</taxon>
        <taxon>Mucoromycota</taxon>
        <taxon>Mortierellomycotina</taxon>
        <taxon>Mortierellomycetes</taxon>
        <taxon>Mortierellales</taxon>
        <taxon>Mortierellaceae</taxon>
        <taxon>Mortierella</taxon>
    </lineage>
</organism>
<reference evidence="2" key="1">
    <citation type="journal article" date="2020" name="Fungal Divers.">
        <title>Resolving the Mortierellaceae phylogeny through synthesis of multi-gene phylogenetics and phylogenomics.</title>
        <authorList>
            <person name="Vandepol N."/>
            <person name="Liber J."/>
            <person name="Desiro A."/>
            <person name="Na H."/>
            <person name="Kennedy M."/>
            <person name="Barry K."/>
            <person name="Grigoriev I.V."/>
            <person name="Miller A.N."/>
            <person name="O'Donnell K."/>
            <person name="Stajich J.E."/>
            <person name="Bonito G."/>
        </authorList>
    </citation>
    <scope>NUCLEOTIDE SEQUENCE</scope>
    <source>
        <strain evidence="2">KOD948</strain>
    </source>
</reference>
<dbReference type="InterPro" id="IPR056251">
    <property type="entry name" value="Arm_rpt_dom"/>
</dbReference>
<comment type="caution">
    <text evidence="2">The sequence shown here is derived from an EMBL/GenBank/DDBJ whole genome shotgun (WGS) entry which is preliminary data.</text>
</comment>
<keyword evidence="3" id="KW-1185">Reference proteome</keyword>
<feature type="domain" description="Arm-like repeat" evidence="1">
    <location>
        <begin position="234"/>
        <end position="483"/>
    </location>
</feature>
<dbReference type="Pfam" id="PF23948">
    <property type="entry name" value="ARM_5"/>
    <property type="match status" value="1"/>
</dbReference>
<dbReference type="EMBL" id="JAAAJA010001142">
    <property type="protein sequence ID" value="KAG0247993.1"/>
    <property type="molecule type" value="Genomic_DNA"/>
</dbReference>
<evidence type="ECO:0000313" key="3">
    <source>
        <dbReference type="Proteomes" id="UP000726737"/>
    </source>
</evidence>
<accession>A0A9P6PLQ2</accession>
<name>A0A9P6PLQ2_9FUNG</name>
<proteinExistence type="predicted"/>
<feature type="non-terminal residue" evidence="2">
    <location>
        <position position="491"/>
    </location>
</feature>
<protein>
    <recommendedName>
        <fullName evidence="1">Arm-like repeat domain-containing protein</fullName>
    </recommendedName>
</protein>
<evidence type="ECO:0000313" key="2">
    <source>
        <dbReference type="EMBL" id="KAG0247993.1"/>
    </source>
</evidence>
<dbReference type="OrthoDB" id="2435592at2759"/>